<keyword evidence="1" id="KW-1133">Transmembrane helix</keyword>
<gene>
    <name evidence="2" type="ORF">QRX50_07145</name>
</gene>
<dbReference type="EMBL" id="CP127294">
    <property type="protein sequence ID" value="WIX80539.1"/>
    <property type="molecule type" value="Genomic_DNA"/>
</dbReference>
<organism evidence="2 3">
    <name type="scientific">Amycolatopsis carbonis</name>
    <dbReference type="NCBI Taxonomy" id="715471"/>
    <lineage>
        <taxon>Bacteria</taxon>
        <taxon>Bacillati</taxon>
        <taxon>Actinomycetota</taxon>
        <taxon>Actinomycetes</taxon>
        <taxon>Pseudonocardiales</taxon>
        <taxon>Pseudonocardiaceae</taxon>
        <taxon>Amycolatopsis</taxon>
    </lineage>
</organism>
<evidence type="ECO:0000256" key="1">
    <source>
        <dbReference type="SAM" id="Phobius"/>
    </source>
</evidence>
<keyword evidence="1" id="KW-0812">Transmembrane</keyword>
<name>A0A9Y2IJF1_9PSEU</name>
<accession>A0A9Y2IJF1</accession>
<dbReference type="KEGG" id="acab:QRX50_07145"/>
<dbReference type="RefSeq" id="WP_285971168.1">
    <property type="nucleotide sequence ID" value="NZ_CP127294.1"/>
</dbReference>
<keyword evidence="1" id="KW-0472">Membrane</keyword>
<dbReference type="Proteomes" id="UP001236014">
    <property type="component" value="Chromosome"/>
</dbReference>
<protein>
    <submittedName>
        <fullName evidence="2">Uncharacterized protein</fullName>
    </submittedName>
</protein>
<proteinExistence type="predicted"/>
<reference evidence="2 3" key="1">
    <citation type="submission" date="2023-06" db="EMBL/GenBank/DDBJ databases">
        <authorList>
            <person name="Oyuntsetseg B."/>
            <person name="Kim S.B."/>
        </authorList>
    </citation>
    <scope>NUCLEOTIDE SEQUENCE [LARGE SCALE GENOMIC DNA]</scope>
    <source>
        <strain evidence="2 3">2-15</strain>
    </source>
</reference>
<dbReference type="AlphaFoldDB" id="A0A9Y2IJF1"/>
<keyword evidence="3" id="KW-1185">Reference proteome</keyword>
<evidence type="ECO:0000313" key="3">
    <source>
        <dbReference type="Proteomes" id="UP001236014"/>
    </source>
</evidence>
<feature type="transmembrane region" description="Helical" evidence="1">
    <location>
        <begin position="6"/>
        <end position="30"/>
    </location>
</feature>
<sequence length="60" mass="6322">MFSIVLTWVGAVLGLALFVAMAASTFLVDLDEAWRERRRKAATAAATVPVPAVPGHTPTA</sequence>
<evidence type="ECO:0000313" key="2">
    <source>
        <dbReference type="EMBL" id="WIX80539.1"/>
    </source>
</evidence>